<feature type="domain" description="DJ-1/PfpI" evidence="2">
    <location>
        <begin position="3"/>
        <end position="171"/>
    </location>
</feature>
<dbReference type="PANTHER" id="PTHR42733">
    <property type="entry name" value="DJ-1 PROTEIN"/>
    <property type="match status" value="1"/>
</dbReference>
<comment type="similarity">
    <text evidence="1">Belongs to the peptidase C56 family.</text>
</comment>
<evidence type="ECO:0000313" key="3">
    <source>
        <dbReference type="EMBL" id="QAA81489.1"/>
    </source>
</evidence>
<name>A0A410G2L7_9FLAO</name>
<dbReference type="SUPFAM" id="SSF52317">
    <property type="entry name" value="Class I glutamine amidotransferase-like"/>
    <property type="match status" value="1"/>
</dbReference>
<dbReference type="NCBIfam" id="TIGR01382">
    <property type="entry name" value="PfpI"/>
    <property type="match status" value="1"/>
</dbReference>
<dbReference type="GO" id="GO:0016740">
    <property type="term" value="F:transferase activity"/>
    <property type="evidence" value="ECO:0007669"/>
    <property type="project" value="UniProtKB-KW"/>
</dbReference>
<organism evidence="3 4">
    <name type="scientific">Aequorivita ciconiae</name>
    <dbReference type="NCBI Taxonomy" id="2494375"/>
    <lineage>
        <taxon>Bacteria</taxon>
        <taxon>Pseudomonadati</taxon>
        <taxon>Bacteroidota</taxon>
        <taxon>Flavobacteriia</taxon>
        <taxon>Flavobacteriales</taxon>
        <taxon>Flavobacteriaceae</taxon>
        <taxon>Aequorivita</taxon>
    </lineage>
</organism>
<gene>
    <name evidence="3" type="ORF">EI546_07000</name>
</gene>
<dbReference type="PANTHER" id="PTHR42733:SF12">
    <property type="entry name" value="PROTEINASE"/>
    <property type="match status" value="1"/>
</dbReference>
<dbReference type="OrthoDB" id="9792284at2"/>
<proteinExistence type="inferred from homology"/>
<dbReference type="Gene3D" id="3.40.50.880">
    <property type="match status" value="1"/>
</dbReference>
<dbReference type="KEGG" id="aev:EI546_07000"/>
<dbReference type="PROSITE" id="PS51276">
    <property type="entry name" value="PEPTIDASE_C56_PFPI"/>
    <property type="match status" value="1"/>
</dbReference>
<evidence type="ECO:0000256" key="1">
    <source>
        <dbReference type="ARBA" id="ARBA00008542"/>
    </source>
</evidence>
<dbReference type="AlphaFoldDB" id="A0A410G2L7"/>
<dbReference type="Proteomes" id="UP000285517">
    <property type="component" value="Chromosome"/>
</dbReference>
<keyword evidence="3" id="KW-0808">Transferase</keyword>
<dbReference type="EMBL" id="CP034951">
    <property type="protein sequence ID" value="QAA81489.1"/>
    <property type="molecule type" value="Genomic_DNA"/>
</dbReference>
<dbReference type="Pfam" id="PF01965">
    <property type="entry name" value="DJ-1_PfpI"/>
    <property type="match status" value="1"/>
</dbReference>
<reference evidence="3 4" key="1">
    <citation type="submission" date="2019-01" db="EMBL/GenBank/DDBJ databases">
        <title>Complete genome sequencing of Aequorivita sp. H23M31.</title>
        <authorList>
            <person name="Bae J.-W."/>
        </authorList>
    </citation>
    <scope>NUCLEOTIDE SEQUENCE [LARGE SCALE GENOMIC DNA]</scope>
    <source>
        <strain evidence="3 4">H23M31</strain>
    </source>
</reference>
<dbReference type="CDD" id="cd03134">
    <property type="entry name" value="GATase1_PfpI_like"/>
    <property type="match status" value="1"/>
</dbReference>
<accession>A0A410G2L7</accession>
<evidence type="ECO:0000313" key="4">
    <source>
        <dbReference type="Proteomes" id="UP000285517"/>
    </source>
</evidence>
<dbReference type="InterPro" id="IPR006286">
    <property type="entry name" value="C56_PfpI-like"/>
</dbReference>
<keyword evidence="3" id="KW-0315">Glutamine amidotransferase</keyword>
<evidence type="ECO:0000259" key="2">
    <source>
        <dbReference type="Pfam" id="PF01965"/>
    </source>
</evidence>
<dbReference type="InterPro" id="IPR002818">
    <property type="entry name" value="DJ-1/PfpI"/>
</dbReference>
<dbReference type="RefSeq" id="WP_128249877.1">
    <property type="nucleotide sequence ID" value="NZ_CP034951.1"/>
</dbReference>
<protein>
    <submittedName>
        <fullName evidence="3">Type 1 glutamine amidotransferase</fullName>
    </submittedName>
</protein>
<dbReference type="InterPro" id="IPR029062">
    <property type="entry name" value="Class_I_gatase-like"/>
</dbReference>
<sequence>MKKRVAILATDGFEESELKSPKEAMENEGFEVDIVSPKSGKIKSWSNGDWSNEYNVDKTLDEVNAQDYNALMLPGGVLNPDKLRINEDAIKFIQAFFKEHKPVAAICHGPWSLINAEVVKGRKMTSYKSIRKDLENAGANWVDKEVVVDQGFVTSRNPDDLPAFNKKLIEEIKEGKHERQHA</sequence>
<keyword evidence="4" id="KW-1185">Reference proteome</keyword>